<dbReference type="Pfam" id="PF22521">
    <property type="entry name" value="HypF_C_2"/>
    <property type="match status" value="1"/>
</dbReference>
<dbReference type="UniPathway" id="UPA00335"/>
<keyword evidence="11" id="KW-0378">Hydrolase</keyword>
<dbReference type="SUPFAM" id="SSF54975">
    <property type="entry name" value="Acylphosphatase/BLUF domain-like"/>
    <property type="match status" value="1"/>
</dbReference>
<dbReference type="Pfam" id="PF07503">
    <property type="entry name" value="zf-HYPF"/>
    <property type="match status" value="2"/>
</dbReference>
<dbReference type="InterPro" id="IPR043129">
    <property type="entry name" value="ATPase_NBD"/>
</dbReference>
<keyword evidence="14" id="KW-0808">Transferase</keyword>
<evidence type="ECO:0000256" key="1">
    <source>
        <dbReference type="ARBA" id="ARBA00004711"/>
    </source>
</evidence>
<keyword evidence="5" id="KW-0479">Metal-binding</keyword>
<dbReference type="EMBL" id="WMEQ01000022">
    <property type="protein sequence ID" value="MYL35830.1"/>
    <property type="molecule type" value="Genomic_DNA"/>
</dbReference>
<dbReference type="InterPro" id="IPR006070">
    <property type="entry name" value="Sua5-like_dom"/>
</dbReference>
<dbReference type="OrthoDB" id="9808093at2"/>
<accession>A0A6I5A637</accession>
<dbReference type="NCBIfam" id="TIGR00143">
    <property type="entry name" value="hypF"/>
    <property type="match status" value="1"/>
</dbReference>
<feature type="active site" evidence="11">
    <location>
        <position position="37"/>
    </location>
</feature>
<evidence type="ECO:0000256" key="11">
    <source>
        <dbReference type="PROSITE-ProRule" id="PRU00520"/>
    </source>
</evidence>
<evidence type="ECO:0000256" key="7">
    <source>
        <dbReference type="ARBA" id="ARBA00022833"/>
    </source>
</evidence>
<keyword evidence="6" id="KW-0863">Zinc-finger</keyword>
<dbReference type="SUPFAM" id="SSF53067">
    <property type="entry name" value="Actin-like ATPase domain"/>
    <property type="match status" value="1"/>
</dbReference>
<dbReference type="InterPro" id="IPR004421">
    <property type="entry name" value="Carbamoyltransferase_HypF"/>
</dbReference>
<feature type="domain" description="Acylphosphatase-like" evidence="12">
    <location>
        <begin position="4"/>
        <end position="90"/>
    </location>
</feature>
<dbReference type="InterPro" id="IPR055128">
    <property type="entry name" value="HypF_C_2"/>
</dbReference>
<dbReference type="PROSITE" id="PS51163">
    <property type="entry name" value="YRDC"/>
    <property type="match status" value="1"/>
</dbReference>
<dbReference type="EC" id="6.2.-.-" evidence="10"/>
<dbReference type="GO" id="GO:0016874">
    <property type="term" value="F:ligase activity"/>
    <property type="evidence" value="ECO:0007669"/>
    <property type="project" value="UniProtKB-UniRule"/>
</dbReference>
<dbReference type="GO" id="GO:0008270">
    <property type="term" value="F:zinc ion binding"/>
    <property type="evidence" value="ECO:0007669"/>
    <property type="project" value="UniProtKB-KW"/>
</dbReference>
<dbReference type="InterPro" id="IPR036046">
    <property type="entry name" value="Acylphosphatase-like_dom_sf"/>
</dbReference>
<dbReference type="InterPro" id="IPR051060">
    <property type="entry name" value="Carbamoyltrans_HypF-like"/>
</dbReference>
<evidence type="ECO:0000256" key="4">
    <source>
        <dbReference type="ARBA" id="ARBA00022598"/>
    </source>
</evidence>
<dbReference type="SUPFAM" id="SSF55821">
    <property type="entry name" value="YrdC/RibB"/>
    <property type="match status" value="1"/>
</dbReference>
<dbReference type="InterPro" id="IPR041440">
    <property type="entry name" value="HypF_C"/>
</dbReference>
<dbReference type="GO" id="GO:0003998">
    <property type="term" value="F:acylphosphatase activity"/>
    <property type="evidence" value="ECO:0007669"/>
    <property type="project" value="UniProtKB-EC"/>
</dbReference>
<dbReference type="PROSITE" id="PS51160">
    <property type="entry name" value="ACYLPHOSPHATASE_3"/>
    <property type="match status" value="1"/>
</dbReference>
<evidence type="ECO:0000256" key="6">
    <source>
        <dbReference type="ARBA" id="ARBA00022771"/>
    </source>
</evidence>
<dbReference type="GO" id="GO:0003725">
    <property type="term" value="F:double-stranded RNA binding"/>
    <property type="evidence" value="ECO:0007669"/>
    <property type="project" value="InterPro"/>
</dbReference>
<dbReference type="PROSITE" id="PS00150">
    <property type="entry name" value="ACYLPHOSPHATASE_1"/>
    <property type="match status" value="1"/>
</dbReference>
<evidence type="ECO:0000256" key="10">
    <source>
        <dbReference type="PIRNR" id="PIRNR006256"/>
    </source>
</evidence>
<comment type="pathway">
    <text evidence="1">Protein modification; [NiFe] hydrogenase maturation.</text>
</comment>
<evidence type="ECO:0000256" key="9">
    <source>
        <dbReference type="ARBA" id="ARBA00048220"/>
    </source>
</evidence>
<comment type="caution">
    <text evidence="14">The sequence shown here is derived from an EMBL/GenBank/DDBJ whole genome shotgun (WGS) entry which is preliminary data.</text>
</comment>
<dbReference type="GO" id="GO:0051604">
    <property type="term" value="P:protein maturation"/>
    <property type="evidence" value="ECO:0007669"/>
    <property type="project" value="TreeGrafter"/>
</dbReference>
<dbReference type="Pfam" id="PF00708">
    <property type="entry name" value="Acylphosphatase"/>
    <property type="match status" value="1"/>
</dbReference>
<dbReference type="InterPro" id="IPR011125">
    <property type="entry name" value="Znf_HypF"/>
</dbReference>
<evidence type="ECO:0000256" key="3">
    <source>
        <dbReference type="ARBA" id="ARBA00008097"/>
    </source>
</evidence>
<dbReference type="Pfam" id="PF17788">
    <property type="entry name" value="HypF_C"/>
    <property type="match status" value="1"/>
</dbReference>
<feature type="active site" evidence="11">
    <location>
        <position position="19"/>
    </location>
</feature>
<comment type="similarity">
    <text evidence="3 10">Belongs to the carbamoyltransferase HypF family.</text>
</comment>
<evidence type="ECO:0000313" key="15">
    <source>
        <dbReference type="Proteomes" id="UP000468638"/>
    </source>
</evidence>
<evidence type="ECO:0000259" key="12">
    <source>
        <dbReference type="PROSITE" id="PS51160"/>
    </source>
</evidence>
<dbReference type="Gene3D" id="3.90.870.50">
    <property type="match status" value="1"/>
</dbReference>
<dbReference type="PIRSF" id="PIRSF006256">
    <property type="entry name" value="CMPcnvr_hdrg_mat"/>
    <property type="match status" value="1"/>
</dbReference>
<organism evidence="14 15">
    <name type="scientific">Pontibacillus yanchengensis</name>
    <dbReference type="NCBI Taxonomy" id="462910"/>
    <lineage>
        <taxon>Bacteria</taxon>
        <taxon>Bacillati</taxon>
        <taxon>Bacillota</taxon>
        <taxon>Bacilli</taxon>
        <taxon>Bacillales</taxon>
        <taxon>Bacillaceae</taxon>
        <taxon>Pontibacillus</taxon>
    </lineage>
</organism>
<dbReference type="InterPro" id="IPR017945">
    <property type="entry name" value="DHBP_synth_RibB-like_a/b_dom"/>
</dbReference>
<dbReference type="Proteomes" id="UP000468638">
    <property type="component" value="Unassembled WGS sequence"/>
</dbReference>
<dbReference type="PANTHER" id="PTHR42959:SF1">
    <property type="entry name" value="CARBAMOYLTRANSFERASE HYPF"/>
    <property type="match status" value="1"/>
</dbReference>
<sequence>MYKAINITVNGRVQGVGFRPYVYSLSQKYRLAGTVQNNLGYVKIHAEGEEDELFQMYEELKNSPPPLSKIDEVVLNEVAPLHYEEFIILPSEREGGSFPCLPTDAAICKDCLEELNNPQDRRYHYPFINCTQCGPRYTIIEKLPYDRPHTKMRGFTMCSECETEYHNPLSRRHHAQPNCCPKCGPTVTLLNRLNEKVAEKQDAIIQAREMLKEGFIVGVKGLGGYHLACNAYREDVVEQLRLRKKRPQRPLAVMVKSIDVAQKLCHISNQEERLLRSSEMPIVVLQVKEEERVAKNVSSGLSTLGVMLPYTPLHHLLFDDNQLECLVMTSSNVSGLPIQYEDPFSPVLQLCDYVLTHNREIYLPIDDSVVQCEQKKITYLRRARGYAPDPIKTKAQIDQIIALGGNQKNTFAVGKNNHIVLSPHIGDLENEEMIHYFKRQLTYFKKWLDVQERYIAIDKHPFYATRSIAKELDGEVISVQHHHAHHVSCMEDNELQEPTLGIVLDGTGYGNDGHIWGFELLYGNAAAFERLGHLQYTPLPGGEKAVKEPWRNAVGMLLHHWPQEGKRISQKLFPDKTREIEMITSMVENRVNVPMAGTCGRLFDAVSAILGICLTSTYEGEAAITLSDYINQNTLDISKSIYPYHIHPTNNGTLQLDPSPMLYNIIQDKWNQVPIRKIVRTFHDTIAQSCVQMIHSIVENRPEINKNIVLSGGAFQNVYLTQKLQSYLTEKGFNVYTHKKIPCNDGGLSFGQMIIASHEVQSNNKSEGGASFCV</sequence>
<dbReference type="PANTHER" id="PTHR42959">
    <property type="entry name" value="CARBAMOYLTRANSFERASE"/>
    <property type="match status" value="1"/>
</dbReference>
<dbReference type="Gene3D" id="3.30.420.360">
    <property type="match status" value="1"/>
</dbReference>
<evidence type="ECO:0000313" key="14">
    <source>
        <dbReference type="EMBL" id="MYL35830.1"/>
    </source>
</evidence>
<evidence type="ECO:0000256" key="2">
    <source>
        <dbReference type="ARBA" id="ARBA00005614"/>
    </source>
</evidence>
<dbReference type="InterPro" id="IPR001792">
    <property type="entry name" value="Acylphosphatase-like_dom"/>
</dbReference>
<dbReference type="AlphaFoldDB" id="A0A6I5A637"/>
<protein>
    <recommendedName>
        <fullName evidence="10">Carbamoyltransferase</fullName>
        <ecNumber evidence="10">6.2.-.-</ecNumber>
    </recommendedName>
</protein>
<comment type="catalytic activity">
    <reaction evidence="8 11">
        <text>an acyl phosphate + H2O = a carboxylate + phosphate + H(+)</text>
        <dbReference type="Rhea" id="RHEA:14965"/>
        <dbReference type="ChEBI" id="CHEBI:15377"/>
        <dbReference type="ChEBI" id="CHEBI:15378"/>
        <dbReference type="ChEBI" id="CHEBI:29067"/>
        <dbReference type="ChEBI" id="CHEBI:43474"/>
        <dbReference type="ChEBI" id="CHEBI:59918"/>
        <dbReference type="EC" id="3.6.1.7"/>
    </reaction>
</comment>
<dbReference type="Pfam" id="PF01300">
    <property type="entry name" value="Sua5_yciO_yrdC"/>
    <property type="match status" value="1"/>
</dbReference>
<reference evidence="14 15" key="1">
    <citation type="submission" date="2019-11" db="EMBL/GenBank/DDBJ databases">
        <title>Genome sequences of 17 halophilic strains isolated from different environments.</title>
        <authorList>
            <person name="Furrow R.E."/>
        </authorList>
    </citation>
    <scope>NUCLEOTIDE SEQUENCE [LARGE SCALE GENOMIC DNA]</scope>
    <source>
        <strain evidence="14 15">22514_16_FS</strain>
    </source>
</reference>
<gene>
    <name evidence="14" type="primary">hypF</name>
    <name evidence="14" type="ORF">GLW05_19855</name>
</gene>
<keyword evidence="7" id="KW-0862">Zinc</keyword>
<evidence type="ECO:0000259" key="13">
    <source>
        <dbReference type="PROSITE" id="PS51163"/>
    </source>
</evidence>
<dbReference type="Gene3D" id="3.30.420.40">
    <property type="match status" value="1"/>
</dbReference>
<comment type="catalytic activity">
    <reaction evidence="9">
        <text>C-terminal L-cysteinyl-[HypE protein] + carbamoyl phosphate + ATP + H2O = C-terminal S-carboxamide-L-cysteinyl-[HypE protein] + AMP + phosphate + diphosphate + H(+)</text>
        <dbReference type="Rhea" id="RHEA:55636"/>
        <dbReference type="Rhea" id="RHEA-COMP:14247"/>
        <dbReference type="Rhea" id="RHEA-COMP:14392"/>
        <dbReference type="ChEBI" id="CHEBI:15377"/>
        <dbReference type="ChEBI" id="CHEBI:15378"/>
        <dbReference type="ChEBI" id="CHEBI:30616"/>
        <dbReference type="ChEBI" id="CHEBI:33019"/>
        <dbReference type="ChEBI" id="CHEBI:43474"/>
        <dbReference type="ChEBI" id="CHEBI:58228"/>
        <dbReference type="ChEBI" id="CHEBI:76913"/>
        <dbReference type="ChEBI" id="CHEBI:139126"/>
        <dbReference type="ChEBI" id="CHEBI:456215"/>
    </reaction>
</comment>
<evidence type="ECO:0000256" key="8">
    <source>
        <dbReference type="ARBA" id="ARBA00047645"/>
    </source>
</evidence>
<name>A0A6I5A637_9BACI</name>
<proteinExistence type="inferred from homology"/>
<evidence type="ECO:0000256" key="5">
    <source>
        <dbReference type="ARBA" id="ARBA00022723"/>
    </source>
</evidence>
<feature type="domain" description="YrdC-like" evidence="13">
    <location>
        <begin position="201"/>
        <end position="385"/>
    </location>
</feature>
<dbReference type="InterPro" id="IPR017968">
    <property type="entry name" value="Acylphosphatase_CS"/>
</dbReference>
<dbReference type="GO" id="GO:0016743">
    <property type="term" value="F:carboxyl- or carbamoyltransferase activity"/>
    <property type="evidence" value="ECO:0007669"/>
    <property type="project" value="UniProtKB-UniRule"/>
</dbReference>
<comment type="similarity">
    <text evidence="2">Belongs to the acylphosphatase family.</text>
</comment>
<keyword evidence="4" id="KW-0436">Ligase</keyword>
<dbReference type="Gene3D" id="3.30.110.120">
    <property type="match status" value="1"/>
</dbReference>